<name>A0A6J4MV80_9ACTN</name>
<sequence>GGRLAGVGLPAPGRGAVGQGEDRHGCAVVGDPRVRGGGARRRRGALGAVPGPPVAARRGRRRGGAAAGPRPPRGAEQQRAGGRAVRRRDGHRPRRPPHHDRDDAQQPRRDGLPDAHRTGGPRAGLPGRLVRVLRRRPAEARRAPEELGPL</sequence>
<reference evidence="2" key="1">
    <citation type="submission" date="2020-02" db="EMBL/GenBank/DDBJ databases">
        <authorList>
            <person name="Meier V. D."/>
        </authorList>
    </citation>
    <scope>NUCLEOTIDE SEQUENCE</scope>
    <source>
        <strain evidence="2">AVDCRST_MAG32</strain>
    </source>
</reference>
<feature type="compositionally biased region" description="Low complexity" evidence="1">
    <location>
        <begin position="74"/>
        <end position="83"/>
    </location>
</feature>
<evidence type="ECO:0000313" key="2">
    <source>
        <dbReference type="EMBL" id="CAA9369761.1"/>
    </source>
</evidence>
<dbReference type="AlphaFoldDB" id="A0A6J4MV80"/>
<dbReference type="EMBL" id="CADCUM010000026">
    <property type="protein sequence ID" value="CAA9369761.1"/>
    <property type="molecule type" value="Genomic_DNA"/>
</dbReference>
<feature type="compositionally biased region" description="Basic and acidic residues" evidence="1">
    <location>
        <begin position="136"/>
        <end position="150"/>
    </location>
</feature>
<feature type="compositionally biased region" description="Basic and acidic residues" evidence="1">
    <location>
        <begin position="99"/>
        <end position="117"/>
    </location>
</feature>
<protein>
    <submittedName>
        <fullName evidence="2">Uncharacterized protein</fullName>
    </submittedName>
</protein>
<evidence type="ECO:0000256" key="1">
    <source>
        <dbReference type="SAM" id="MobiDB-lite"/>
    </source>
</evidence>
<gene>
    <name evidence="2" type="ORF">AVDCRST_MAG32-510</name>
</gene>
<organism evidence="2">
    <name type="scientific">uncultured Nocardioides sp</name>
    <dbReference type="NCBI Taxonomy" id="198441"/>
    <lineage>
        <taxon>Bacteria</taxon>
        <taxon>Bacillati</taxon>
        <taxon>Actinomycetota</taxon>
        <taxon>Actinomycetes</taxon>
        <taxon>Propionibacteriales</taxon>
        <taxon>Nocardioidaceae</taxon>
        <taxon>Nocardioides</taxon>
        <taxon>environmental samples</taxon>
    </lineage>
</organism>
<proteinExistence type="predicted"/>
<feature type="compositionally biased region" description="Basic residues" evidence="1">
    <location>
        <begin position="84"/>
        <end position="98"/>
    </location>
</feature>
<feature type="region of interest" description="Disordered" evidence="1">
    <location>
        <begin position="1"/>
        <end position="150"/>
    </location>
</feature>
<feature type="non-terminal residue" evidence="2">
    <location>
        <position position="150"/>
    </location>
</feature>
<accession>A0A6J4MV80</accession>
<feature type="non-terminal residue" evidence="2">
    <location>
        <position position="1"/>
    </location>
</feature>